<dbReference type="Pfam" id="PF20516">
    <property type="entry name" value="PDDEXK_12"/>
    <property type="match status" value="1"/>
</dbReference>
<feature type="non-terminal residue" evidence="2">
    <location>
        <position position="1"/>
    </location>
</feature>
<dbReference type="InterPro" id="IPR046797">
    <property type="entry name" value="PDDEXK_12"/>
</dbReference>
<reference evidence="2" key="1">
    <citation type="journal article" date="2012" name="PLoS Genet.">
        <title>Comparative analysis of the genomes of two field isolates of the rice blast fungus Magnaporthe oryzae.</title>
        <authorList>
            <person name="Xue M."/>
            <person name="Yang J."/>
            <person name="Li Z."/>
            <person name="Hu S."/>
            <person name="Yao N."/>
            <person name="Dean R.A."/>
            <person name="Zhao W."/>
            <person name="Shen M."/>
            <person name="Zhang H."/>
            <person name="Li C."/>
            <person name="Liu L."/>
            <person name="Cao L."/>
            <person name="Xu X."/>
            <person name="Xing Y."/>
            <person name="Hsiang T."/>
            <person name="Zhang Z."/>
            <person name="Xu J.R."/>
            <person name="Peng Y.L."/>
        </authorList>
    </citation>
    <scope>NUCLEOTIDE SEQUENCE [LARGE SCALE GENOMIC DNA]</scope>
    <source>
        <strain evidence="2">P131</strain>
    </source>
</reference>
<evidence type="ECO:0000259" key="1">
    <source>
        <dbReference type="Pfam" id="PF20516"/>
    </source>
</evidence>
<gene>
    <name evidence="2" type="ORF">OOW_P131scaffold01042g1</name>
</gene>
<dbReference type="AlphaFoldDB" id="L7J3L8"/>
<evidence type="ECO:0000313" key="2">
    <source>
        <dbReference type="EMBL" id="ELQ62821.1"/>
    </source>
</evidence>
<dbReference type="EMBL" id="JH795820">
    <property type="protein sequence ID" value="ELQ62821.1"/>
    <property type="molecule type" value="Genomic_DNA"/>
</dbReference>
<feature type="domain" description="PD-(D/E)XK nuclease-like" evidence="1">
    <location>
        <begin position="128"/>
        <end position="176"/>
    </location>
</feature>
<protein>
    <recommendedName>
        <fullName evidence="1">PD-(D/E)XK nuclease-like domain-containing protein</fullName>
    </recommendedName>
</protein>
<proteinExistence type="predicted"/>
<sequence length="176" mass="19339">MYDRVQGHCVAWSGATAIKNRTTALADCFTCLSMLTIYKRIEDIMHYGDPFAPAEVQSAINDIMQAAGEREWPAGWFEQQADTGGAVAERELERILEIQTLAAECSSEKVSEATWNLEVQAIKEHIYASNFPADLSINQTTYSPLTLRPIGVSIETKASAAGAEQGRIQLALWTIA</sequence>
<name>L7J3L8_PYRO1</name>
<accession>L7J3L8</accession>
<organism>
    <name type="scientific">Pyricularia oryzae (strain P131)</name>
    <name type="common">Rice blast fungus</name>
    <name type="synonym">Magnaporthe oryzae</name>
    <dbReference type="NCBI Taxonomy" id="1143193"/>
    <lineage>
        <taxon>Eukaryota</taxon>
        <taxon>Fungi</taxon>
        <taxon>Dikarya</taxon>
        <taxon>Ascomycota</taxon>
        <taxon>Pezizomycotina</taxon>
        <taxon>Sordariomycetes</taxon>
        <taxon>Sordariomycetidae</taxon>
        <taxon>Magnaporthales</taxon>
        <taxon>Pyriculariaceae</taxon>
        <taxon>Pyricularia</taxon>
    </lineage>
</organism>